<comment type="caution">
    <text evidence="9">The sequence shown here is derived from an EMBL/GenBank/DDBJ whole genome shotgun (WGS) entry which is preliminary data.</text>
</comment>
<feature type="domain" description="Cytochrome c" evidence="8">
    <location>
        <begin position="273"/>
        <end position="411"/>
    </location>
</feature>
<gene>
    <name evidence="9" type="ORF">Q5H92_07050</name>
</gene>
<dbReference type="Pfam" id="PF03150">
    <property type="entry name" value="CCP_MauG"/>
    <property type="match status" value="1"/>
</dbReference>
<keyword evidence="5" id="KW-0560">Oxidoreductase</keyword>
<evidence type="ECO:0000256" key="5">
    <source>
        <dbReference type="ARBA" id="ARBA00023002"/>
    </source>
</evidence>
<dbReference type="InterPro" id="IPR009056">
    <property type="entry name" value="Cyt_c-like_dom"/>
</dbReference>
<dbReference type="GO" id="GO:0004601">
    <property type="term" value="F:peroxidase activity"/>
    <property type="evidence" value="ECO:0007669"/>
    <property type="project" value="UniProtKB-KW"/>
</dbReference>
<dbReference type="InterPro" id="IPR036909">
    <property type="entry name" value="Cyt_c-like_dom_sf"/>
</dbReference>
<keyword evidence="2 7" id="KW-0349">Heme</keyword>
<dbReference type="InterPro" id="IPR051395">
    <property type="entry name" value="Cytochrome_c_Peroxidase/MauG"/>
</dbReference>
<proteinExistence type="predicted"/>
<dbReference type="Proteomes" id="UP001167796">
    <property type="component" value="Unassembled WGS sequence"/>
</dbReference>
<dbReference type="PANTHER" id="PTHR30600">
    <property type="entry name" value="CYTOCHROME C PEROXIDASE-RELATED"/>
    <property type="match status" value="1"/>
</dbReference>
<keyword evidence="9" id="KW-0575">Peroxidase</keyword>
<keyword evidence="10" id="KW-1185">Reference proteome</keyword>
<evidence type="ECO:0000256" key="3">
    <source>
        <dbReference type="ARBA" id="ARBA00022723"/>
    </source>
</evidence>
<dbReference type="SUPFAM" id="SSF46626">
    <property type="entry name" value="Cytochrome c"/>
    <property type="match status" value="2"/>
</dbReference>
<evidence type="ECO:0000256" key="2">
    <source>
        <dbReference type="ARBA" id="ARBA00022617"/>
    </source>
</evidence>
<dbReference type="EMBL" id="JAUQSX010000003">
    <property type="protein sequence ID" value="MDO7846105.1"/>
    <property type="molecule type" value="Genomic_DNA"/>
</dbReference>
<dbReference type="RefSeq" id="WP_305010794.1">
    <property type="nucleotide sequence ID" value="NZ_JAUQSX010000003.1"/>
</dbReference>
<accession>A0ABT9A8D5</accession>
<evidence type="ECO:0000256" key="4">
    <source>
        <dbReference type="ARBA" id="ARBA00022729"/>
    </source>
</evidence>
<evidence type="ECO:0000313" key="10">
    <source>
        <dbReference type="Proteomes" id="UP001167796"/>
    </source>
</evidence>
<sequence>MKVSTLPKRPLVRASRAIGFSPSYSGESGRAGATGVANCNGISMFANGTVLATSVRARTMKKATQLATMGLLLLGLAGCKHDSDTPDPEGPLVPPTAYNLTVPTNFPAMQTTPADNPLTNEGVALGRQLFYEKALSLNSTVACASCHKQELAFSDGLARATGVNGTTTTRSSMSLANLAWERKLTWDGAATGLENQARIPIENPLEMHQSLSAGVAKLQATDTYPALFRKAFGSSTISEANVLKALAQFERTLISGNSRFDRFQRGDRSALTAYEQQGLILFYTHPDATHRGGNCSDCHAGDLQTDNAFRNNGLDATFTDKGLGALTGLATDNGKFRVPSLRNIALTAPYMHDGRFATLEQVMNHYNQQVVRNSPNVDPLLLEATNTRSGSTLDLTTDEKAQIVAFMRTLTDSTFIKDPRFAKP</sequence>
<evidence type="ECO:0000256" key="7">
    <source>
        <dbReference type="PROSITE-ProRule" id="PRU00433"/>
    </source>
</evidence>
<keyword evidence="6 7" id="KW-0408">Iron</keyword>
<dbReference type="PROSITE" id="PS51007">
    <property type="entry name" value="CYTC"/>
    <property type="match status" value="1"/>
</dbReference>
<comment type="subcellular location">
    <subcellularLocation>
        <location evidence="1">Cell envelope</location>
    </subcellularLocation>
</comment>
<evidence type="ECO:0000313" key="9">
    <source>
        <dbReference type="EMBL" id="MDO7846105.1"/>
    </source>
</evidence>
<keyword evidence="4" id="KW-0732">Signal</keyword>
<dbReference type="PANTHER" id="PTHR30600:SF10">
    <property type="entry name" value="BLL6722 PROTEIN"/>
    <property type="match status" value="1"/>
</dbReference>
<evidence type="ECO:0000256" key="6">
    <source>
        <dbReference type="ARBA" id="ARBA00023004"/>
    </source>
</evidence>
<organism evidence="9 10">
    <name type="scientific">Hymenobacter mellowenesis</name>
    <dbReference type="NCBI Taxonomy" id="3063995"/>
    <lineage>
        <taxon>Bacteria</taxon>
        <taxon>Pseudomonadati</taxon>
        <taxon>Bacteroidota</taxon>
        <taxon>Cytophagia</taxon>
        <taxon>Cytophagales</taxon>
        <taxon>Hymenobacteraceae</taxon>
        <taxon>Hymenobacter</taxon>
    </lineage>
</organism>
<name>A0ABT9A8D5_9BACT</name>
<dbReference type="InterPro" id="IPR004852">
    <property type="entry name" value="Di-haem_cyt_c_peroxidsae"/>
</dbReference>
<evidence type="ECO:0000259" key="8">
    <source>
        <dbReference type="PROSITE" id="PS51007"/>
    </source>
</evidence>
<reference evidence="9" key="1">
    <citation type="submission" date="2023-07" db="EMBL/GenBank/DDBJ databases">
        <authorList>
            <person name="Kim M.K."/>
        </authorList>
    </citation>
    <scope>NUCLEOTIDE SEQUENCE</scope>
    <source>
        <strain evidence="9">M29</strain>
    </source>
</reference>
<keyword evidence="3 7" id="KW-0479">Metal-binding</keyword>
<dbReference type="Gene3D" id="1.10.760.10">
    <property type="entry name" value="Cytochrome c-like domain"/>
    <property type="match status" value="2"/>
</dbReference>
<evidence type="ECO:0000256" key="1">
    <source>
        <dbReference type="ARBA" id="ARBA00004196"/>
    </source>
</evidence>
<protein>
    <submittedName>
        <fullName evidence="9">Cytochrome c peroxidase</fullName>
    </submittedName>
</protein>